<organism evidence="2 3">
    <name type="scientific">Coffea canephora</name>
    <name type="common">Robusta coffee</name>
    <dbReference type="NCBI Taxonomy" id="49390"/>
    <lineage>
        <taxon>Eukaryota</taxon>
        <taxon>Viridiplantae</taxon>
        <taxon>Streptophyta</taxon>
        <taxon>Embryophyta</taxon>
        <taxon>Tracheophyta</taxon>
        <taxon>Spermatophyta</taxon>
        <taxon>Magnoliopsida</taxon>
        <taxon>eudicotyledons</taxon>
        <taxon>Gunneridae</taxon>
        <taxon>Pentapetalae</taxon>
        <taxon>asterids</taxon>
        <taxon>lamiids</taxon>
        <taxon>Gentianales</taxon>
        <taxon>Rubiaceae</taxon>
        <taxon>Ixoroideae</taxon>
        <taxon>Gardenieae complex</taxon>
        <taxon>Bertiereae - Coffeeae clade</taxon>
        <taxon>Coffeeae</taxon>
        <taxon>Coffea</taxon>
    </lineage>
</organism>
<dbReference type="AlphaFoldDB" id="A0A068TKF7"/>
<dbReference type="Gramene" id="CDO96740">
    <property type="protein sequence ID" value="CDO96740"/>
    <property type="gene ID" value="GSCOC_T00013854001"/>
</dbReference>
<keyword evidence="1" id="KW-0812">Transmembrane</keyword>
<evidence type="ECO:0000256" key="1">
    <source>
        <dbReference type="SAM" id="Phobius"/>
    </source>
</evidence>
<feature type="transmembrane region" description="Helical" evidence="1">
    <location>
        <begin position="33"/>
        <end position="53"/>
    </location>
</feature>
<keyword evidence="1" id="KW-1133">Transmembrane helix</keyword>
<dbReference type="InParanoid" id="A0A068TKF7"/>
<reference evidence="3" key="1">
    <citation type="journal article" date="2014" name="Science">
        <title>The coffee genome provides insight into the convergent evolution of caffeine biosynthesis.</title>
        <authorList>
            <person name="Denoeud F."/>
            <person name="Carretero-Paulet L."/>
            <person name="Dereeper A."/>
            <person name="Droc G."/>
            <person name="Guyot R."/>
            <person name="Pietrella M."/>
            <person name="Zheng C."/>
            <person name="Alberti A."/>
            <person name="Anthony F."/>
            <person name="Aprea G."/>
            <person name="Aury J.M."/>
            <person name="Bento P."/>
            <person name="Bernard M."/>
            <person name="Bocs S."/>
            <person name="Campa C."/>
            <person name="Cenci A."/>
            <person name="Combes M.C."/>
            <person name="Crouzillat D."/>
            <person name="Da Silva C."/>
            <person name="Daddiego L."/>
            <person name="De Bellis F."/>
            <person name="Dussert S."/>
            <person name="Garsmeur O."/>
            <person name="Gayraud T."/>
            <person name="Guignon V."/>
            <person name="Jahn K."/>
            <person name="Jamilloux V."/>
            <person name="Joet T."/>
            <person name="Labadie K."/>
            <person name="Lan T."/>
            <person name="Leclercq J."/>
            <person name="Lepelley M."/>
            <person name="Leroy T."/>
            <person name="Li L.T."/>
            <person name="Librado P."/>
            <person name="Lopez L."/>
            <person name="Munoz A."/>
            <person name="Noel B."/>
            <person name="Pallavicini A."/>
            <person name="Perrotta G."/>
            <person name="Poncet V."/>
            <person name="Pot D."/>
            <person name="Priyono X."/>
            <person name="Rigoreau M."/>
            <person name="Rouard M."/>
            <person name="Rozas J."/>
            <person name="Tranchant-Dubreuil C."/>
            <person name="VanBuren R."/>
            <person name="Zhang Q."/>
            <person name="Andrade A.C."/>
            <person name="Argout X."/>
            <person name="Bertrand B."/>
            <person name="de Kochko A."/>
            <person name="Graziosi G."/>
            <person name="Henry R.J."/>
            <person name="Jayarama X."/>
            <person name="Ming R."/>
            <person name="Nagai C."/>
            <person name="Rounsley S."/>
            <person name="Sankoff D."/>
            <person name="Giuliano G."/>
            <person name="Albert V.A."/>
            <person name="Wincker P."/>
            <person name="Lashermes P."/>
        </authorList>
    </citation>
    <scope>NUCLEOTIDE SEQUENCE [LARGE SCALE GENOMIC DNA]</scope>
    <source>
        <strain evidence="3">cv. DH200-94</strain>
    </source>
</reference>
<evidence type="ECO:0000313" key="2">
    <source>
        <dbReference type="EMBL" id="CDO96740.1"/>
    </source>
</evidence>
<keyword evidence="1" id="KW-0472">Membrane</keyword>
<dbReference type="Proteomes" id="UP000295252">
    <property type="component" value="Chromosome IV"/>
</dbReference>
<dbReference type="EMBL" id="HG739085">
    <property type="protein sequence ID" value="CDO96740.1"/>
    <property type="molecule type" value="Genomic_DNA"/>
</dbReference>
<sequence length="60" mass="6824">MKLFYIELACYNCFQSRSLSFGLASNCKNQDEYTCPFIGGCIIYAFVGFFSIVKSLDEIN</sequence>
<protein>
    <submittedName>
        <fullName evidence="2">Uncharacterized protein</fullName>
    </submittedName>
</protein>
<proteinExistence type="predicted"/>
<name>A0A068TKF7_COFCA</name>
<evidence type="ECO:0000313" key="3">
    <source>
        <dbReference type="Proteomes" id="UP000295252"/>
    </source>
</evidence>
<accession>A0A068TKF7</accession>
<keyword evidence="3" id="KW-1185">Reference proteome</keyword>
<gene>
    <name evidence="2" type="ORF">GSCOC_T00013854001</name>
</gene>